<dbReference type="Proteomes" id="UP000805193">
    <property type="component" value="Unassembled WGS sequence"/>
</dbReference>
<feature type="non-terminal residue" evidence="1">
    <location>
        <position position="1"/>
    </location>
</feature>
<keyword evidence="2" id="KW-1185">Reference proteome</keyword>
<organism evidence="1 2">
    <name type="scientific">Ixodes persulcatus</name>
    <name type="common">Taiga tick</name>
    <dbReference type="NCBI Taxonomy" id="34615"/>
    <lineage>
        <taxon>Eukaryota</taxon>
        <taxon>Metazoa</taxon>
        <taxon>Ecdysozoa</taxon>
        <taxon>Arthropoda</taxon>
        <taxon>Chelicerata</taxon>
        <taxon>Arachnida</taxon>
        <taxon>Acari</taxon>
        <taxon>Parasitiformes</taxon>
        <taxon>Ixodida</taxon>
        <taxon>Ixodoidea</taxon>
        <taxon>Ixodidae</taxon>
        <taxon>Ixodinae</taxon>
        <taxon>Ixodes</taxon>
    </lineage>
</organism>
<evidence type="ECO:0000313" key="2">
    <source>
        <dbReference type="Proteomes" id="UP000805193"/>
    </source>
</evidence>
<sequence length="70" mass="7557">FGRINATRPYRLPPSRSLEKRTRDRPRGSISERGREEDGSIREDAAREPPLAESGGASSVPAAAALPTGR</sequence>
<dbReference type="EMBL" id="JABSTQ010005382">
    <property type="protein sequence ID" value="KAG0439440.1"/>
    <property type="molecule type" value="Genomic_DNA"/>
</dbReference>
<proteinExistence type="predicted"/>
<evidence type="ECO:0000313" key="1">
    <source>
        <dbReference type="EMBL" id="KAG0439440.1"/>
    </source>
</evidence>
<accession>A0AC60QTX4</accession>
<comment type="caution">
    <text evidence="1">The sequence shown here is derived from an EMBL/GenBank/DDBJ whole genome shotgun (WGS) entry which is preliminary data.</text>
</comment>
<reference evidence="1 2" key="1">
    <citation type="journal article" date="2020" name="Cell">
        <title>Large-Scale Comparative Analyses of Tick Genomes Elucidate Their Genetic Diversity and Vector Capacities.</title>
        <authorList>
            <consortium name="Tick Genome and Microbiome Consortium (TIGMIC)"/>
            <person name="Jia N."/>
            <person name="Wang J."/>
            <person name="Shi W."/>
            <person name="Du L."/>
            <person name="Sun Y."/>
            <person name="Zhan W."/>
            <person name="Jiang J.F."/>
            <person name="Wang Q."/>
            <person name="Zhang B."/>
            <person name="Ji P."/>
            <person name="Bell-Sakyi L."/>
            <person name="Cui X.M."/>
            <person name="Yuan T.T."/>
            <person name="Jiang B.G."/>
            <person name="Yang W.F."/>
            <person name="Lam T.T."/>
            <person name="Chang Q.C."/>
            <person name="Ding S.J."/>
            <person name="Wang X.J."/>
            <person name="Zhu J.G."/>
            <person name="Ruan X.D."/>
            <person name="Zhao L."/>
            <person name="Wei J.T."/>
            <person name="Ye R.Z."/>
            <person name="Que T.C."/>
            <person name="Du C.H."/>
            <person name="Zhou Y.H."/>
            <person name="Cheng J.X."/>
            <person name="Dai P.F."/>
            <person name="Guo W.B."/>
            <person name="Han X.H."/>
            <person name="Huang E.J."/>
            <person name="Li L.F."/>
            <person name="Wei W."/>
            <person name="Gao Y.C."/>
            <person name="Liu J.Z."/>
            <person name="Shao H.Z."/>
            <person name="Wang X."/>
            <person name="Wang C.C."/>
            <person name="Yang T.C."/>
            <person name="Huo Q.B."/>
            <person name="Li W."/>
            <person name="Chen H.Y."/>
            <person name="Chen S.E."/>
            <person name="Zhou L.G."/>
            <person name="Ni X.B."/>
            <person name="Tian J.H."/>
            <person name="Sheng Y."/>
            <person name="Liu T."/>
            <person name="Pan Y.S."/>
            <person name="Xia L.Y."/>
            <person name="Li J."/>
            <person name="Zhao F."/>
            <person name="Cao W.C."/>
        </authorList>
    </citation>
    <scope>NUCLEOTIDE SEQUENCE [LARGE SCALE GENOMIC DNA]</scope>
    <source>
        <strain evidence="1">Iper-2018</strain>
    </source>
</reference>
<gene>
    <name evidence="1" type="ORF">HPB47_016648</name>
</gene>
<name>A0AC60QTX4_IXOPE</name>
<protein>
    <submittedName>
        <fullName evidence="1">Uncharacterized protein</fullName>
    </submittedName>
</protein>
<feature type="non-terminal residue" evidence="1">
    <location>
        <position position="70"/>
    </location>
</feature>